<evidence type="ECO:0000313" key="3">
    <source>
        <dbReference type="Proteomes" id="UP001239994"/>
    </source>
</evidence>
<dbReference type="EMBL" id="JAROKS010000012">
    <property type="protein sequence ID" value="KAK1799020.1"/>
    <property type="molecule type" value="Genomic_DNA"/>
</dbReference>
<proteinExistence type="predicted"/>
<organism evidence="2 3">
    <name type="scientific">Electrophorus voltai</name>
    <dbReference type="NCBI Taxonomy" id="2609070"/>
    <lineage>
        <taxon>Eukaryota</taxon>
        <taxon>Metazoa</taxon>
        <taxon>Chordata</taxon>
        <taxon>Craniata</taxon>
        <taxon>Vertebrata</taxon>
        <taxon>Euteleostomi</taxon>
        <taxon>Actinopterygii</taxon>
        <taxon>Neopterygii</taxon>
        <taxon>Teleostei</taxon>
        <taxon>Ostariophysi</taxon>
        <taxon>Gymnotiformes</taxon>
        <taxon>Gymnotoidei</taxon>
        <taxon>Gymnotidae</taxon>
        <taxon>Electrophorus</taxon>
    </lineage>
</organism>
<accession>A0AAD9DXF9</accession>
<evidence type="ECO:0000256" key="1">
    <source>
        <dbReference type="SAM" id="Coils"/>
    </source>
</evidence>
<dbReference type="AlphaFoldDB" id="A0AAD9DXF9"/>
<comment type="caution">
    <text evidence="2">The sequence shown here is derived from an EMBL/GenBank/DDBJ whole genome shotgun (WGS) entry which is preliminary data.</text>
</comment>
<protein>
    <submittedName>
        <fullName evidence="2">Uncharacterized protein</fullName>
    </submittedName>
</protein>
<gene>
    <name evidence="2" type="ORF">P4O66_007287</name>
</gene>
<name>A0AAD9DXF9_9TELE</name>
<keyword evidence="1" id="KW-0175">Coiled coil</keyword>
<evidence type="ECO:0000313" key="2">
    <source>
        <dbReference type="EMBL" id="KAK1799020.1"/>
    </source>
</evidence>
<feature type="coiled-coil region" evidence="1">
    <location>
        <begin position="2"/>
        <end position="29"/>
    </location>
</feature>
<dbReference type="Proteomes" id="UP001239994">
    <property type="component" value="Unassembled WGS sequence"/>
</dbReference>
<sequence>MEKTFKQRIQEREKEFQELRSQMNTYKMSLEQIIRIRPVWRKIYSISRSPHRQRWRTARGSLPC</sequence>
<keyword evidence="3" id="KW-1185">Reference proteome</keyword>
<reference evidence="2" key="1">
    <citation type="submission" date="2023-03" db="EMBL/GenBank/DDBJ databases">
        <title>Electrophorus voltai genome.</title>
        <authorList>
            <person name="Bian C."/>
        </authorList>
    </citation>
    <scope>NUCLEOTIDE SEQUENCE</scope>
    <source>
        <strain evidence="2">CB-2022</strain>
        <tissue evidence="2">Muscle</tissue>
    </source>
</reference>